<name>A0A0C9TNV8_SPHS4</name>
<sequence>MYVTIGVEPLMPPMPSSIPSLLLHYGYHLFSDRQHVCLCPLLSRSYVHDNTPSLPLFQQWGLGSYYVTLHFHHIRVVVTNLPPRSQTTLQPYIGDQIYSLAISVVYQLSAGVPIGFAGWYIGSEDGNGNPYGITAIMALILVPIVFWRVFTPNVLPSKYHGWSNHYSGSRIFVDGLVSWMETKAFGIDWFRSLCNFETHTPQSVRKAIQIENASLIFQLSQLYGMLISEWIVVKEKASIREKTRRSSVDSRPQLTQWSSQLRKRFTKVATTVQTLRTQTSLAKREGYFRGAWPVEEYRELGEIRSEMLLYLAQLAGAVYHLNPLWRKHLLHHTKFLNPDFVSSISTVGR</sequence>
<keyword evidence="1" id="KW-0812">Transmembrane</keyword>
<protein>
    <recommendedName>
        <fullName evidence="2">DUF2421 domain-containing protein</fullName>
    </recommendedName>
</protein>
<dbReference type="PANTHER" id="PTHR37994:SF3">
    <property type="entry name" value="ER TRANSPORTER 6TM N-TERMINAL DOMAIN-CONTAINING PROTEIN"/>
    <property type="match status" value="1"/>
</dbReference>
<evidence type="ECO:0000259" key="2">
    <source>
        <dbReference type="Pfam" id="PF10334"/>
    </source>
</evidence>
<evidence type="ECO:0000313" key="3">
    <source>
        <dbReference type="EMBL" id="KIJ23589.1"/>
    </source>
</evidence>
<dbReference type="Proteomes" id="UP000054279">
    <property type="component" value="Unassembled WGS sequence"/>
</dbReference>
<feature type="transmembrane region" description="Helical" evidence="1">
    <location>
        <begin position="131"/>
        <end position="150"/>
    </location>
</feature>
<dbReference type="OrthoDB" id="2274698at2759"/>
<dbReference type="EMBL" id="KN837630">
    <property type="protein sequence ID" value="KIJ23589.1"/>
    <property type="molecule type" value="Genomic_DNA"/>
</dbReference>
<dbReference type="InterPro" id="IPR018820">
    <property type="entry name" value="BRE4-related_DUF2421"/>
</dbReference>
<gene>
    <name evidence="3" type="ORF">M422DRAFT_56788</name>
</gene>
<keyword evidence="1" id="KW-1133">Transmembrane helix</keyword>
<dbReference type="PANTHER" id="PTHR37994">
    <property type="entry name" value="ARAE_2_N DOMAIN-CONTAINING PROTEIN-RELATED"/>
    <property type="match status" value="1"/>
</dbReference>
<dbReference type="AlphaFoldDB" id="A0A0C9TNV8"/>
<proteinExistence type="predicted"/>
<feature type="transmembrane region" description="Helical" evidence="1">
    <location>
        <begin position="97"/>
        <end position="119"/>
    </location>
</feature>
<organism evidence="3 4">
    <name type="scientific">Sphaerobolus stellatus (strain SS14)</name>
    <dbReference type="NCBI Taxonomy" id="990650"/>
    <lineage>
        <taxon>Eukaryota</taxon>
        <taxon>Fungi</taxon>
        <taxon>Dikarya</taxon>
        <taxon>Basidiomycota</taxon>
        <taxon>Agaricomycotina</taxon>
        <taxon>Agaricomycetes</taxon>
        <taxon>Phallomycetidae</taxon>
        <taxon>Geastrales</taxon>
        <taxon>Sphaerobolaceae</taxon>
        <taxon>Sphaerobolus</taxon>
    </lineage>
</organism>
<dbReference type="HOGENOM" id="CLU_794941_0_0_1"/>
<reference evidence="3 4" key="1">
    <citation type="submission" date="2014-06" db="EMBL/GenBank/DDBJ databases">
        <title>Evolutionary Origins and Diversification of the Mycorrhizal Mutualists.</title>
        <authorList>
            <consortium name="DOE Joint Genome Institute"/>
            <consortium name="Mycorrhizal Genomics Consortium"/>
            <person name="Kohler A."/>
            <person name="Kuo A."/>
            <person name="Nagy L.G."/>
            <person name="Floudas D."/>
            <person name="Copeland A."/>
            <person name="Barry K.W."/>
            <person name="Cichocki N."/>
            <person name="Veneault-Fourrey C."/>
            <person name="LaButti K."/>
            <person name="Lindquist E.A."/>
            <person name="Lipzen A."/>
            <person name="Lundell T."/>
            <person name="Morin E."/>
            <person name="Murat C."/>
            <person name="Riley R."/>
            <person name="Ohm R."/>
            <person name="Sun H."/>
            <person name="Tunlid A."/>
            <person name="Henrissat B."/>
            <person name="Grigoriev I.V."/>
            <person name="Hibbett D.S."/>
            <person name="Martin F."/>
        </authorList>
    </citation>
    <scope>NUCLEOTIDE SEQUENCE [LARGE SCALE GENOMIC DNA]</scope>
    <source>
        <strain evidence="3 4">SS14</strain>
    </source>
</reference>
<evidence type="ECO:0000313" key="4">
    <source>
        <dbReference type="Proteomes" id="UP000054279"/>
    </source>
</evidence>
<keyword evidence="1" id="KW-0472">Membrane</keyword>
<feature type="domain" description="DUF2421" evidence="2">
    <location>
        <begin position="201"/>
        <end position="344"/>
    </location>
</feature>
<dbReference type="Pfam" id="PF10334">
    <property type="entry name" value="BRE4"/>
    <property type="match status" value="1"/>
</dbReference>
<keyword evidence="4" id="KW-1185">Reference proteome</keyword>
<accession>A0A0C9TNV8</accession>
<evidence type="ECO:0000256" key="1">
    <source>
        <dbReference type="SAM" id="Phobius"/>
    </source>
</evidence>